<dbReference type="RefSeq" id="WP_069599508.1">
    <property type="nucleotide sequence ID" value="NZ_CP017150.1"/>
</dbReference>
<comment type="pathway">
    <text evidence="1 2">Cofactor biosynthesis; thiamine diphosphate biosynthesis.</text>
</comment>
<gene>
    <name evidence="3" type="ORF">BLSMQ_0702</name>
</gene>
<name>A0A1D7W065_BREAU</name>
<dbReference type="UniPathway" id="UPA00060"/>
<accession>A0A1D7W065</accession>
<dbReference type="GO" id="GO:0050334">
    <property type="term" value="F:thiaminase activity"/>
    <property type="evidence" value="ECO:0007669"/>
    <property type="project" value="UniProtKB-UniRule"/>
</dbReference>
<dbReference type="EMBL" id="CP017150">
    <property type="protein sequence ID" value="AOP52416.1"/>
    <property type="molecule type" value="Genomic_DNA"/>
</dbReference>
<dbReference type="PATRIC" id="fig|1703.10.peg.723"/>
<comment type="function">
    <text evidence="2">Catalyzes an amino-pyrimidine hydrolysis reaction at the C5' of the pyrimidine moiety of thiamine compounds, a reaction that is part of a thiamine salvage pathway. Thus, catalyzes the conversion of 4-amino-5-aminomethyl-2-methylpyrimidine to 4-amino-5-hydroxymethyl-2-methylpyrimidine (HMP).</text>
</comment>
<dbReference type="PANTHER" id="PTHR43198">
    <property type="entry name" value="BIFUNCTIONAL TH2 PROTEIN"/>
    <property type="match status" value="1"/>
</dbReference>
<keyword evidence="2" id="KW-0784">Thiamine biosynthesis</keyword>
<dbReference type="Proteomes" id="UP000094793">
    <property type="component" value="Chromosome"/>
</dbReference>
<keyword evidence="2 3" id="KW-0378">Hydrolase</keyword>
<dbReference type="AlphaFoldDB" id="A0A1D7W065"/>
<evidence type="ECO:0000256" key="1">
    <source>
        <dbReference type="ARBA" id="ARBA00004948"/>
    </source>
</evidence>
<dbReference type="InterPro" id="IPR004305">
    <property type="entry name" value="Thiaminase-2/PQQC"/>
</dbReference>
<comment type="catalytic activity">
    <reaction evidence="2">
        <text>thiamine + H2O = 5-(2-hydroxyethyl)-4-methylthiazole + 4-amino-5-hydroxymethyl-2-methylpyrimidine + H(+)</text>
        <dbReference type="Rhea" id="RHEA:17509"/>
        <dbReference type="ChEBI" id="CHEBI:15377"/>
        <dbReference type="ChEBI" id="CHEBI:15378"/>
        <dbReference type="ChEBI" id="CHEBI:16892"/>
        <dbReference type="ChEBI" id="CHEBI:17957"/>
        <dbReference type="ChEBI" id="CHEBI:18385"/>
        <dbReference type="EC" id="3.5.99.2"/>
    </reaction>
</comment>
<proteinExistence type="inferred from homology"/>
<dbReference type="KEGG" id="blin:BLSMQ_0702"/>
<dbReference type="SUPFAM" id="SSF48613">
    <property type="entry name" value="Heme oxygenase-like"/>
    <property type="match status" value="1"/>
</dbReference>
<organism evidence="3 4">
    <name type="scientific">Brevibacterium aurantiacum</name>
    <dbReference type="NCBI Taxonomy" id="273384"/>
    <lineage>
        <taxon>Bacteria</taxon>
        <taxon>Bacillati</taxon>
        <taxon>Actinomycetota</taxon>
        <taxon>Actinomycetes</taxon>
        <taxon>Micrococcales</taxon>
        <taxon>Brevibacteriaceae</taxon>
        <taxon>Brevibacterium</taxon>
    </lineage>
</organism>
<dbReference type="GO" id="GO:0009229">
    <property type="term" value="P:thiamine diphosphate biosynthetic process"/>
    <property type="evidence" value="ECO:0007669"/>
    <property type="project" value="UniProtKB-UniPathway"/>
</dbReference>
<dbReference type="OrthoDB" id="3711545at2"/>
<evidence type="ECO:0000313" key="4">
    <source>
        <dbReference type="Proteomes" id="UP000094793"/>
    </source>
</evidence>
<evidence type="ECO:0000313" key="3">
    <source>
        <dbReference type="EMBL" id="AOP52416.1"/>
    </source>
</evidence>
<comment type="catalytic activity">
    <reaction evidence="2">
        <text>4-amino-5-aminomethyl-2-methylpyrimidine + H2O = 4-amino-5-hydroxymethyl-2-methylpyrimidine + NH4(+)</text>
        <dbReference type="Rhea" id="RHEA:31799"/>
        <dbReference type="ChEBI" id="CHEBI:15377"/>
        <dbReference type="ChEBI" id="CHEBI:16892"/>
        <dbReference type="ChEBI" id="CHEBI:28938"/>
        <dbReference type="ChEBI" id="CHEBI:63416"/>
        <dbReference type="EC" id="3.5.99.2"/>
    </reaction>
</comment>
<dbReference type="PIRSF" id="PIRSF003170">
    <property type="entry name" value="Pet18p"/>
    <property type="match status" value="1"/>
</dbReference>
<dbReference type="GO" id="GO:0005829">
    <property type="term" value="C:cytosol"/>
    <property type="evidence" value="ECO:0007669"/>
    <property type="project" value="TreeGrafter"/>
</dbReference>
<dbReference type="GO" id="GO:0009228">
    <property type="term" value="P:thiamine biosynthetic process"/>
    <property type="evidence" value="ECO:0007669"/>
    <property type="project" value="UniProtKB-KW"/>
</dbReference>
<dbReference type="InterPro" id="IPR026285">
    <property type="entry name" value="TenA_E"/>
</dbReference>
<evidence type="ECO:0000256" key="2">
    <source>
        <dbReference type="PIRNR" id="PIRNR003170"/>
    </source>
</evidence>
<dbReference type="Pfam" id="PF03070">
    <property type="entry name" value="TENA_THI-4"/>
    <property type="match status" value="1"/>
</dbReference>
<dbReference type="eggNOG" id="COG0819">
    <property type="taxonomic scope" value="Bacteria"/>
</dbReference>
<dbReference type="PANTHER" id="PTHR43198:SF2">
    <property type="entry name" value="SI:CH1073-67J19.1-RELATED"/>
    <property type="match status" value="1"/>
</dbReference>
<protein>
    <recommendedName>
        <fullName evidence="2">Aminopyrimidine aminohydrolase</fullName>
        <ecNumber evidence="2">3.5.99.2</ecNumber>
    </recommendedName>
</protein>
<dbReference type="InterPro" id="IPR050967">
    <property type="entry name" value="Thiamine_Salvage_TenA"/>
</dbReference>
<dbReference type="InterPro" id="IPR016084">
    <property type="entry name" value="Haem_Oase-like_multi-hlx"/>
</dbReference>
<sequence>MSDVDTKHTISSIRLTPGGPVAALRAEASSAWEAAVGHRFVTELFAGTVDDSVMRKYLIQDYQFFESFLSMLGACVAYGDAVGPKLRFAKQLGFLEADEDSYFLTAFAEVGVPATDYADPQLTGPTEGFRDLMYEAVDSASYADLLVVLVIAEWLYLDWGERLEPMPVRRVHSGWIELHRGEDFRAWVQFLIDELERVFPTGEDAESAAVRDRLSRIWHRAVELELAFFDEAYVQG</sequence>
<dbReference type="Gene3D" id="1.20.910.10">
    <property type="entry name" value="Heme oxygenase-like"/>
    <property type="match status" value="1"/>
</dbReference>
<dbReference type="EC" id="3.5.99.2" evidence="2"/>
<reference evidence="4" key="1">
    <citation type="submission" date="2016-09" db="EMBL/GenBank/DDBJ databases">
        <title>Complete Genome Sequence of Brevibacterium linens SMQ-1335.</title>
        <authorList>
            <person name="de Melo A.G."/>
            <person name="Labrie S.J."/>
            <person name="Dumaresq J."/>
            <person name="Roberts R.J."/>
            <person name="Tremblay D.M."/>
            <person name="Moineau S."/>
        </authorList>
    </citation>
    <scope>NUCLEOTIDE SEQUENCE [LARGE SCALE GENOMIC DNA]</scope>
    <source>
        <strain evidence="4">SMQ-1335</strain>
    </source>
</reference>
<comment type="similarity">
    <text evidence="2">Belongs to the TenA family.</text>
</comment>
<dbReference type="CDD" id="cd19358">
    <property type="entry name" value="TenA_E_Spr0628-like"/>
    <property type="match status" value="1"/>
</dbReference>